<dbReference type="Proteomes" id="UP001652625">
    <property type="component" value="Chromosome 15"/>
</dbReference>
<dbReference type="InterPro" id="IPR045913">
    <property type="entry name" value="TBC20/Gyp8-like"/>
</dbReference>
<dbReference type="SUPFAM" id="SSF47923">
    <property type="entry name" value="Ypt/Rab-GAP domain of gyp1p"/>
    <property type="match status" value="2"/>
</dbReference>
<organism evidence="3 4">
    <name type="scientific">Hydra vulgaris</name>
    <name type="common">Hydra</name>
    <name type="synonym">Hydra attenuata</name>
    <dbReference type="NCBI Taxonomy" id="6087"/>
    <lineage>
        <taxon>Eukaryota</taxon>
        <taxon>Metazoa</taxon>
        <taxon>Cnidaria</taxon>
        <taxon>Hydrozoa</taxon>
        <taxon>Hydroidolina</taxon>
        <taxon>Anthoathecata</taxon>
        <taxon>Aplanulata</taxon>
        <taxon>Hydridae</taxon>
        <taxon>Hydra</taxon>
    </lineage>
</organism>
<proteinExistence type="predicted"/>
<dbReference type="InterPro" id="IPR000195">
    <property type="entry name" value="Rab-GAP-TBC_dom"/>
</dbReference>
<dbReference type="PANTHER" id="PTHR20913:SF7">
    <property type="entry name" value="RE60063P"/>
    <property type="match status" value="1"/>
</dbReference>
<reference evidence="4" key="1">
    <citation type="submission" date="2025-08" db="UniProtKB">
        <authorList>
            <consortium name="RefSeq"/>
        </authorList>
    </citation>
    <scope>IDENTIFICATION</scope>
</reference>
<feature type="domain" description="Rab-GAP TBC" evidence="2">
    <location>
        <begin position="62"/>
        <end position="252"/>
    </location>
</feature>
<name>A0ABM4DP13_HYDVU</name>
<dbReference type="Gene3D" id="1.10.472.80">
    <property type="entry name" value="Ypt/Rab-GAP domain of gyp1p, domain 3"/>
    <property type="match status" value="1"/>
</dbReference>
<dbReference type="RefSeq" id="XP_065676317.1">
    <property type="nucleotide sequence ID" value="XM_065820245.1"/>
</dbReference>
<dbReference type="InterPro" id="IPR035969">
    <property type="entry name" value="Rab-GAP_TBC_sf"/>
</dbReference>
<dbReference type="Gene3D" id="1.10.8.1310">
    <property type="match status" value="1"/>
</dbReference>
<evidence type="ECO:0000259" key="2">
    <source>
        <dbReference type="PROSITE" id="PS50086"/>
    </source>
</evidence>
<accession>A0ABM4DP13</accession>
<protein>
    <submittedName>
        <fullName evidence="4">TBC1 domain family member 20 isoform X3</fullName>
    </submittedName>
</protein>
<dbReference type="SMART" id="SM00164">
    <property type="entry name" value="TBC"/>
    <property type="match status" value="1"/>
</dbReference>
<dbReference type="PANTHER" id="PTHR20913">
    <property type="entry name" value="TBC1 DOMAIN FAMILY MEMBER 20/GTPASE"/>
    <property type="match status" value="1"/>
</dbReference>
<keyword evidence="3" id="KW-1185">Reference proteome</keyword>
<dbReference type="Pfam" id="PF00566">
    <property type="entry name" value="RabGAP-TBC"/>
    <property type="match status" value="1"/>
</dbReference>
<dbReference type="PROSITE" id="PS50086">
    <property type="entry name" value="TBC_RABGAP"/>
    <property type="match status" value="1"/>
</dbReference>
<dbReference type="GeneID" id="100207815"/>
<evidence type="ECO:0000313" key="3">
    <source>
        <dbReference type="Proteomes" id="UP001652625"/>
    </source>
</evidence>
<evidence type="ECO:0000313" key="4">
    <source>
        <dbReference type="RefSeq" id="XP_065676317.1"/>
    </source>
</evidence>
<keyword evidence="1" id="KW-0343">GTPase activation</keyword>
<evidence type="ECO:0000256" key="1">
    <source>
        <dbReference type="ARBA" id="ARBA00022468"/>
    </source>
</evidence>
<sequence length="410" mass="47874">MMHAVTPKKTYLQSKKKIKNKKFDVIINELYKEKVRKINEALDCDPVDIFTLRKLMFSYGGCINNDLRCKVWPKLLNVDIFNILKGKSVDDEIEEFKKNVWWNQVNLDVNRSYRRFAPNIRMSRRKVLQQKLLFVIMRVLCRNPHLHYFQGYHDIAVTLLRVLGEELASELLNVLSNTYLRDFMDKDMKRTNNLLSFFYPILSKVDKELEEFLTRSEVGTIFALSWLITWFGHDVNKIEVIVRICDIFLAGHPILPIYFAVTVVVSHRSMILKRDCEMAMVHQCLSKLPFSMSVDDVEKFISDSLAFFKRHPPDSLSKDIIYYMKQSDSIAHHSDLLERSQAQRPDRVLRKRKRMGKILCESSLPPILSVATTEELNANQSNLLVKAAVWTMTISMGVMTFLVLNTGKWI</sequence>
<gene>
    <name evidence="4" type="primary">LOC100207815</name>
</gene>